<sequence length="133" mass="15099">MKVYIFGNEDLNDDNRAFKVAEKLTADFDNVEFIKVKPNEDLPFAEEKHLIIMDAVQGIENVEELSGQDLDRLALSPRASVHDFDLGFQLKYLKKLGKLGEVIIIGLPMQGEIDYFLIHSIFKKLVAQDMQGS</sequence>
<organism evidence="1 2">
    <name type="scientific">Candidatus Uhrbacteria bacterium RIFCSPLOWO2_01_FULL_47_25</name>
    <dbReference type="NCBI Taxonomy" id="1802402"/>
    <lineage>
        <taxon>Bacteria</taxon>
        <taxon>Candidatus Uhriibacteriota</taxon>
    </lineage>
</organism>
<protein>
    <submittedName>
        <fullName evidence="1">Uncharacterized protein</fullName>
    </submittedName>
</protein>
<dbReference type="GO" id="GO:0008233">
    <property type="term" value="F:peptidase activity"/>
    <property type="evidence" value="ECO:0007669"/>
    <property type="project" value="InterPro"/>
</dbReference>
<dbReference type="Pfam" id="PF01750">
    <property type="entry name" value="HycI"/>
    <property type="match status" value="1"/>
</dbReference>
<dbReference type="GO" id="GO:0008047">
    <property type="term" value="F:enzyme activator activity"/>
    <property type="evidence" value="ECO:0007669"/>
    <property type="project" value="InterPro"/>
</dbReference>
<proteinExistence type="predicted"/>
<evidence type="ECO:0000313" key="1">
    <source>
        <dbReference type="EMBL" id="OGL83059.1"/>
    </source>
</evidence>
<dbReference type="Gene3D" id="3.40.50.1450">
    <property type="entry name" value="HybD-like"/>
    <property type="match status" value="1"/>
</dbReference>
<gene>
    <name evidence="1" type="ORF">A2936_05070</name>
</gene>
<dbReference type="SUPFAM" id="SSF53163">
    <property type="entry name" value="HybD-like"/>
    <property type="match status" value="1"/>
</dbReference>
<reference evidence="1 2" key="1">
    <citation type="journal article" date="2016" name="Nat. Commun.">
        <title>Thousands of microbial genomes shed light on interconnected biogeochemical processes in an aquifer system.</title>
        <authorList>
            <person name="Anantharaman K."/>
            <person name="Brown C.T."/>
            <person name="Hug L.A."/>
            <person name="Sharon I."/>
            <person name="Castelle C.J."/>
            <person name="Probst A.J."/>
            <person name="Thomas B.C."/>
            <person name="Singh A."/>
            <person name="Wilkins M.J."/>
            <person name="Karaoz U."/>
            <person name="Brodie E.L."/>
            <person name="Williams K.H."/>
            <person name="Hubbard S.S."/>
            <person name="Banfield J.F."/>
        </authorList>
    </citation>
    <scope>NUCLEOTIDE SEQUENCE [LARGE SCALE GENOMIC DNA]</scope>
</reference>
<dbReference type="EMBL" id="MGEK01000003">
    <property type="protein sequence ID" value="OGL83059.1"/>
    <property type="molecule type" value="Genomic_DNA"/>
</dbReference>
<dbReference type="AlphaFoldDB" id="A0A1F7UXR1"/>
<name>A0A1F7UXR1_9BACT</name>
<accession>A0A1F7UXR1</accession>
<dbReference type="InterPro" id="IPR023430">
    <property type="entry name" value="Pept_HybD-like_dom_sf"/>
</dbReference>
<dbReference type="Proteomes" id="UP000176846">
    <property type="component" value="Unassembled WGS sequence"/>
</dbReference>
<evidence type="ECO:0000313" key="2">
    <source>
        <dbReference type="Proteomes" id="UP000176846"/>
    </source>
</evidence>
<dbReference type="InterPro" id="IPR000671">
    <property type="entry name" value="Peptidase_A31"/>
</dbReference>
<comment type="caution">
    <text evidence="1">The sequence shown here is derived from an EMBL/GenBank/DDBJ whole genome shotgun (WGS) entry which is preliminary data.</text>
</comment>